<accession>A0ACB9CQV8</accession>
<dbReference type="EMBL" id="CM042013">
    <property type="protein sequence ID" value="KAI3736610.1"/>
    <property type="molecule type" value="Genomic_DNA"/>
</dbReference>
<evidence type="ECO:0000313" key="1">
    <source>
        <dbReference type="EMBL" id="KAI3736610.1"/>
    </source>
</evidence>
<proteinExistence type="predicted"/>
<reference evidence="1 2" key="2">
    <citation type="journal article" date="2022" name="Mol. Ecol. Resour.">
        <title>The genomes of chicory, endive, great burdock and yacon provide insights into Asteraceae paleo-polyploidization history and plant inulin production.</title>
        <authorList>
            <person name="Fan W."/>
            <person name="Wang S."/>
            <person name="Wang H."/>
            <person name="Wang A."/>
            <person name="Jiang F."/>
            <person name="Liu H."/>
            <person name="Zhao H."/>
            <person name="Xu D."/>
            <person name="Zhang Y."/>
        </authorList>
    </citation>
    <scope>NUCLEOTIDE SEQUENCE [LARGE SCALE GENOMIC DNA]</scope>
    <source>
        <strain evidence="2">cv. Punajuju</strain>
        <tissue evidence="1">Leaves</tissue>
    </source>
</reference>
<keyword evidence="2" id="KW-1185">Reference proteome</keyword>
<comment type="caution">
    <text evidence="1">The sequence shown here is derived from an EMBL/GenBank/DDBJ whole genome shotgun (WGS) entry which is preliminary data.</text>
</comment>
<dbReference type="Proteomes" id="UP001055811">
    <property type="component" value="Linkage Group LG05"/>
</dbReference>
<evidence type="ECO:0000313" key="2">
    <source>
        <dbReference type="Proteomes" id="UP001055811"/>
    </source>
</evidence>
<sequence>MEEGRVGFIQEGLRGFLKCLGIESGGGKDATAVEGEVVNNPPPPQPPLNPTASTTYEPLLSKDDPSTTDPLVEASTISSIDKDLVSTRDIGNNLGVENNFTLVTIDEIINTSGGTTAEAHYVELMDNGKTNMSLLSTRLISGGGGGKNH</sequence>
<name>A0ACB9CQV8_CICIN</name>
<organism evidence="1 2">
    <name type="scientific">Cichorium intybus</name>
    <name type="common">Chicory</name>
    <dbReference type="NCBI Taxonomy" id="13427"/>
    <lineage>
        <taxon>Eukaryota</taxon>
        <taxon>Viridiplantae</taxon>
        <taxon>Streptophyta</taxon>
        <taxon>Embryophyta</taxon>
        <taxon>Tracheophyta</taxon>
        <taxon>Spermatophyta</taxon>
        <taxon>Magnoliopsida</taxon>
        <taxon>eudicotyledons</taxon>
        <taxon>Gunneridae</taxon>
        <taxon>Pentapetalae</taxon>
        <taxon>asterids</taxon>
        <taxon>campanulids</taxon>
        <taxon>Asterales</taxon>
        <taxon>Asteraceae</taxon>
        <taxon>Cichorioideae</taxon>
        <taxon>Cichorieae</taxon>
        <taxon>Cichoriinae</taxon>
        <taxon>Cichorium</taxon>
    </lineage>
</organism>
<protein>
    <submittedName>
        <fullName evidence="1">Uncharacterized protein</fullName>
    </submittedName>
</protein>
<gene>
    <name evidence="1" type="ORF">L2E82_26506</name>
</gene>
<reference evidence="2" key="1">
    <citation type="journal article" date="2022" name="Mol. Ecol. Resour.">
        <title>The genomes of chicory, endive, great burdock and yacon provide insights into Asteraceae palaeo-polyploidization history and plant inulin production.</title>
        <authorList>
            <person name="Fan W."/>
            <person name="Wang S."/>
            <person name="Wang H."/>
            <person name="Wang A."/>
            <person name="Jiang F."/>
            <person name="Liu H."/>
            <person name="Zhao H."/>
            <person name="Xu D."/>
            <person name="Zhang Y."/>
        </authorList>
    </citation>
    <scope>NUCLEOTIDE SEQUENCE [LARGE SCALE GENOMIC DNA]</scope>
    <source>
        <strain evidence="2">cv. Punajuju</strain>
    </source>
</reference>